<organism evidence="1 2">
    <name type="scientific">Trifolium pratense</name>
    <name type="common">Red clover</name>
    <dbReference type="NCBI Taxonomy" id="57577"/>
    <lineage>
        <taxon>Eukaryota</taxon>
        <taxon>Viridiplantae</taxon>
        <taxon>Streptophyta</taxon>
        <taxon>Embryophyta</taxon>
        <taxon>Tracheophyta</taxon>
        <taxon>Spermatophyta</taxon>
        <taxon>Magnoliopsida</taxon>
        <taxon>eudicotyledons</taxon>
        <taxon>Gunneridae</taxon>
        <taxon>Pentapetalae</taxon>
        <taxon>rosids</taxon>
        <taxon>fabids</taxon>
        <taxon>Fabales</taxon>
        <taxon>Fabaceae</taxon>
        <taxon>Papilionoideae</taxon>
        <taxon>50 kb inversion clade</taxon>
        <taxon>NPAAA clade</taxon>
        <taxon>Hologalegina</taxon>
        <taxon>IRL clade</taxon>
        <taxon>Trifolieae</taxon>
        <taxon>Trifolium</taxon>
    </lineage>
</organism>
<dbReference type="EMBL" id="ASHM01112996">
    <property type="protein sequence ID" value="PNX70387.1"/>
    <property type="molecule type" value="Genomic_DNA"/>
</dbReference>
<reference evidence="1 2" key="1">
    <citation type="journal article" date="2014" name="Am. J. Bot.">
        <title>Genome assembly and annotation for red clover (Trifolium pratense; Fabaceae).</title>
        <authorList>
            <person name="Istvanek J."/>
            <person name="Jaros M."/>
            <person name="Krenek A."/>
            <person name="Repkova J."/>
        </authorList>
    </citation>
    <scope>NUCLEOTIDE SEQUENCE [LARGE SCALE GENOMIC DNA]</scope>
    <source>
        <strain evidence="2">cv. Tatra</strain>
        <tissue evidence="1">Young leaves</tissue>
    </source>
</reference>
<comment type="caution">
    <text evidence="1">The sequence shown here is derived from an EMBL/GenBank/DDBJ whole genome shotgun (WGS) entry which is preliminary data.</text>
</comment>
<evidence type="ECO:0000313" key="2">
    <source>
        <dbReference type="Proteomes" id="UP000236291"/>
    </source>
</evidence>
<dbReference type="Proteomes" id="UP000236291">
    <property type="component" value="Unassembled WGS sequence"/>
</dbReference>
<dbReference type="AlphaFoldDB" id="A0A2K3KVT1"/>
<sequence length="53" mass="5903">MIFRNTWIDESTYELTSKSDDGHPLACGSSSTGTPYALSTLQMGRRSDMQCVR</sequence>
<protein>
    <submittedName>
        <fullName evidence="1">Uncharacterized protein</fullName>
    </submittedName>
</protein>
<proteinExistence type="predicted"/>
<gene>
    <name evidence="1" type="ORF">L195_g057342</name>
</gene>
<reference evidence="1 2" key="2">
    <citation type="journal article" date="2017" name="Front. Plant Sci.">
        <title>Gene Classification and Mining of Molecular Markers Useful in Red Clover (Trifolium pratense) Breeding.</title>
        <authorList>
            <person name="Istvanek J."/>
            <person name="Dluhosova J."/>
            <person name="Dluhos P."/>
            <person name="Patkova L."/>
            <person name="Nedelnik J."/>
            <person name="Repkova J."/>
        </authorList>
    </citation>
    <scope>NUCLEOTIDE SEQUENCE [LARGE SCALE GENOMIC DNA]</scope>
    <source>
        <strain evidence="2">cv. Tatra</strain>
        <tissue evidence="1">Young leaves</tissue>
    </source>
</reference>
<accession>A0A2K3KVT1</accession>
<feature type="non-terminal residue" evidence="1">
    <location>
        <position position="53"/>
    </location>
</feature>
<evidence type="ECO:0000313" key="1">
    <source>
        <dbReference type="EMBL" id="PNX70387.1"/>
    </source>
</evidence>
<name>A0A2K3KVT1_TRIPR</name>